<evidence type="ECO:0000313" key="6">
    <source>
        <dbReference type="EMBL" id="SLN65511.1"/>
    </source>
</evidence>
<evidence type="ECO:0000256" key="4">
    <source>
        <dbReference type="ARBA" id="ARBA00023163"/>
    </source>
</evidence>
<feature type="domain" description="HTH lysR-type" evidence="5">
    <location>
        <begin position="1"/>
        <end position="58"/>
    </location>
</feature>
<dbReference type="PRINTS" id="PR00039">
    <property type="entry name" value="HTHLYSR"/>
</dbReference>
<dbReference type="InterPro" id="IPR036390">
    <property type="entry name" value="WH_DNA-bd_sf"/>
</dbReference>
<dbReference type="SUPFAM" id="SSF53850">
    <property type="entry name" value="Periplasmic binding protein-like II"/>
    <property type="match status" value="1"/>
</dbReference>
<dbReference type="PANTHER" id="PTHR30579">
    <property type="entry name" value="TRANSCRIPTIONAL REGULATOR"/>
    <property type="match status" value="1"/>
</dbReference>
<evidence type="ECO:0000256" key="1">
    <source>
        <dbReference type="ARBA" id="ARBA00009437"/>
    </source>
</evidence>
<reference evidence="7" key="1">
    <citation type="submission" date="2017-03" db="EMBL/GenBank/DDBJ databases">
        <authorList>
            <person name="Rodrigo-Torres L."/>
            <person name="Arahal R.D."/>
            <person name="Lucena T."/>
        </authorList>
    </citation>
    <scope>NUCLEOTIDE SEQUENCE [LARGE SCALE GENOMIC DNA]</scope>
    <source>
        <strain evidence="7">CECT 8411</strain>
    </source>
</reference>
<dbReference type="OrthoDB" id="9815174at2"/>
<dbReference type="Pfam" id="PF00126">
    <property type="entry name" value="HTH_1"/>
    <property type="match status" value="1"/>
</dbReference>
<dbReference type="AlphaFoldDB" id="A0A1X6ZYR5"/>
<keyword evidence="2" id="KW-0805">Transcription regulation</keyword>
<organism evidence="6 7">
    <name type="scientific">Ruegeria meonggei</name>
    <dbReference type="NCBI Taxonomy" id="1446476"/>
    <lineage>
        <taxon>Bacteria</taxon>
        <taxon>Pseudomonadati</taxon>
        <taxon>Pseudomonadota</taxon>
        <taxon>Alphaproteobacteria</taxon>
        <taxon>Rhodobacterales</taxon>
        <taxon>Roseobacteraceae</taxon>
        <taxon>Ruegeria</taxon>
    </lineage>
</organism>
<dbReference type="InterPro" id="IPR050176">
    <property type="entry name" value="LTTR"/>
</dbReference>
<evidence type="ECO:0000256" key="3">
    <source>
        <dbReference type="ARBA" id="ARBA00023125"/>
    </source>
</evidence>
<name>A0A1X6ZYR5_9RHOB</name>
<proteinExistence type="inferred from homology"/>
<dbReference type="PANTHER" id="PTHR30579:SF8">
    <property type="entry name" value="HTH-TYPE TRANSCRIPTIONAL REGULATOR HDFR"/>
    <property type="match status" value="1"/>
</dbReference>
<keyword evidence="4" id="KW-0804">Transcription</keyword>
<keyword evidence="3" id="KW-0238">DNA-binding</keyword>
<dbReference type="Pfam" id="PF03466">
    <property type="entry name" value="LysR_substrate"/>
    <property type="match status" value="1"/>
</dbReference>
<protein>
    <submittedName>
        <fullName evidence="6">HTH-type transcriptional regulator YofA</fullName>
    </submittedName>
</protein>
<dbReference type="Gene3D" id="1.10.10.10">
    <property type="entry name" value="Winged helix-like DNA-binding domain superfamily/Winged helix DNA-binding domain"/>
    <property type="match status" value="1"/>
</dbReference>
<comment type="similarity">
    <text evidence="1">Belongs to the LysR transcriptional regulatory family.</text>
</comment>
<dbReference type="PROSITE" id="PS50931">
    <property type="entry name" value="HTH_LYSR"/>
    <property type="match status" value="1"/>
</dbReference>
<dbReference type="InterPro" id="IPR005119">
    <property type="entry name" value="LysR_subst-bd"/>
</dbReference>
<evidence type="ECO:0000256" key="2">
    <source>
        <dbReference type="ARBA" id="ARBA00023015"/>
    </source>
</evidence>
<dbReference type="InterPro" id="IPR036388">
    <property type="entry name" value="WH-like_DNA-bd_sf"/>
</dbReference>
<dbReference type="EMBL" id="FWFP01000010">
    <property type="protein sequence ID" value="SLN65511.1"/>
    <property type="molecule type" value="Genomic_DNA"/>
</dbReference>
<evidence type="ECO:0000313" key="7">
    <source>
        <dbReference type="Proteomes" id="UP000193778"/>
    </source>
</evidence>
<dbReference type="Proteomes" id="UP000193778">
    <property type="component" value="Unassembled WGS sequence"/>
</dbReference>
<keyword evidence="7" id="KW-1185">Reference proteome</keyword>
<dbReference type="RefSeq" id="WP_085823743.1">
    <property type="nucleotide sequence ID" value="NZ_FWFP01000010.1"/>
</dbReference>
<dbReference type="InterPro" id="IPR000847">
    <property type="entry name" value="LysR_HTH_N"/>
</dbReference>
<dbReference type="GO" id="GO:0003700">
    <property type="term" value="F:DNA-binding transcription factor activity"/>
    <property type="evidence" value="ECO:0007669"/>
    <property type="project" value="InterPro"/>
</dbReference>
<dbReference type="GO" id="GO:0003677">
    <property type="term" value="F:DNA binding"/>
    <property type="evidence" value="ECO:0007669"/>
    <property type="project" value="UniProtKB-KW"/>
</dbReference>
<dbReference type="SUPFAM" id="SSF46785">
    <property type="entry name" value="Winged helix' DNA-binding domain"/>
    <property type="match status" value="1"/>
</dbReference>
<accession>A0A1X6ZYR5</accession>
<evidence type="ECO:0000259" key="5">
    <source>
        <dbReference type="PROSITE" id="PS50931"/>
    </source>
</evidence>
<sequence>MQIKAIETFLCVADTGGFHAAARKLNVTQTAVSARIRLIEEETGKPLFTRGAGGTSLTEFGQQFRPYAEQMISLWSFASRDLPTQTQNRTALRLGAQLSIWDPLLVDLAVQFELHFGQLLLTLNYDHDLNMVEAVATHVLDAALTHERPLDPRVQSHDLGPERLILVTTPVPVDPVFVNLELGEIYQDHVRSAARRATGQTVFLGNCMMALRYVLRRGGTGYFPEYVIRDQILAGDLAPVAGAMELLLPHYLVTRKGSTTAADILTCLTDLRKDDQA</sequence>
<gene>
    <name evidence="6" type="primary">yofA_2</name>
    <name evidence="6" type="ORF">RUM8411_03259</name>
</gene>